<keyword evidence="3" id="KW-1185">Reference proteome</keyword>
<dbReference type="STRING" id="435591.BDI_2844"/>
<evidence type="ECO:0000313" key="2">
    <source>
        <dbReference type="EMBL" id="ABR44557.1"/>
    </source>
</evidence>
<dbReference type="KEGG" id="pdi:BDI_2844"/>
<keyword evidence="1" id="KW-0732">Signal</keyword>
<dbReference type="HOGENOM" id="CLU_1282196_0_0_10"/>
<reference evidence="2 3" key="1">
    <citation type="journal article" date="2007" name="PLoS Biol.">
        <title>Evolution of symbiotic bacteria in the distal human intestine.</title>
        <authorList>
            <person name="Xu J."/>
            <person name="Mahowald M.A."/>
            <person name="Ley R.E."/>
            <person name="Lozupone C.A."/>
            <person name="Hamady M."/>
            <person name="Martens E.C."/>
            <person name="Henrissat B."/>
            <person name="Coutinho P.M."/>
            <person name="Minx P."/>
            <person name="Latreille P."/>
            <person name="Cordum H."/>
            <person name="Van Brunt A."/>
            <person name="Kim K."/>
            <person name="Fulton R.S."/>
            <person name="Fulton L.A."/>
            <person name="Clifton S.W."/>
            <person name="Wilson R.K."/>
            <person name="Knight R.D."/>
            <person name="Gordon J.I."/>
        </authorList>
    </citation>
    <scope>NUCLEOTIDE SEQUENCE [LARGE SCALE GENOMIC DNA]</scope>
    <source>
        <strain evidence="3">ATCC 8503 / DSM 20701 / CIP 104284 / JCM 5825 / NCTC 11152</strain>
    </source>
</reference>
<dbReference type="PaxDb" id="435591-BDI_2844"/>
<feature type="signal peptide" evidence="1">
    <location>
        <begin position="1"/>
        <end position="26"/>
    </location>
</feature>
<feature type="chain" id="PRO_5002699274" description="Outer membrane protein beta-barrel domain-containing protein" evidence="1">
    <location>
        <begin position="27"/>
        <end position="218"/>
    </location>
</feature>
<name>A6LFU3_PARD8</name>
<protein>
    <recommendedName>
        <fullName evidence="4">Outer membrane protein beta-barrel domain-containing protein</fullName>
    </recommendedName>
</protein>
<accession>A6LFU3</accession>
<dbReference type="EMBL" id="CP000140">
    <property type="protein sequence ID" value="ABR44557.1"/>
    <property type="molecule type" value="Genomic_DNA"/>
</dbReference>
<dbReference type="Proteomes" id="UP000000566">
    <property type="component" value="Chromosome"/>
</dbReference>
<sequence length="218" mass="26098">MSKKYILRSKWFLSMAVLLLFATANAQEITKEKEPARFGIGIAYGFKDRVKELIHPIELTVRYNLSEKHSFYVNVPLGWKSWRDDYASVDPVIRGYYTHKMRLYGLGIGYDYSIVSYKNLDLFAGGGLEYQRFYFRYQEVQEGKPYPFLRDRFNDYSLYPKVGLRYTWRFVGVEFDYRCYFSVRGLDHYSEQFSELPREVDYDTHIDHAFRCGVYFLF</sequence>
<gene>
    <name evidence="2" type="ordered locus">BDI_2844</name>
</gene>
<dbReference type="AlphaFoldDB" id="A6LFU3"/>
<proteinExistence type="predicted"/>
<organism evidence="2 3">
    <name type="scientific">Parabacteroides distasonis (strain ATCC 8503 / DSM 20701 / CIP 104284 / JCM 5825 / NCTC 11152)</name>
    <dbReference type="NCBI Taxonomy" id="435591"/>
    <lineage>
        <taxon>Bacteria</taxon>
        <taxon>Pseudomonadati</taxon>
        <taxon>Bacteroidota</taxon>
        <taxon>Bacteroidia</taxon>
        <taxon>Bacteroidales</taxon>
        <taxon>Tannerellaceae</taxon>
        <taxon>Parabacteroides</taxon>
    </lineage>
</organism>
<evidence type="ECO:0008006" key="4">
    <source>
        <dbReference type="Google" id="ProtNLM"/>
    </source>
</evidence>
<evidence type="ECO:0000313" key="3">
    <source>
        <dbReference type="Proteomes" id="UP000000566"/>
    </source>
</evidence>
<evidence type="ECO:0000256" key="1">
    <source>
        <dbReference type="SAM" id="SignalP"/>
    </source>
</evidence>